<keyword evidence="2" id="KW-0964">Secreted</keyword>
<evidence type="ECO:0000256" key="3">
    <source>
        <dbReference type="SAM" id="SignalP"/>
    </source>
</evidence>
<dbReference type="Allergome" id="3234">
    <property type="allergen name" value="Cyn d 15.0101"/>
</dbReference>
<evidence type="ECO:0000259" key="4">
    <source>
        <dbReference type="PROSITE" id="PS50843"/>
    </source>
</evidence>
<dbReference type="Allergome" id="364">
    <property type="allergen name" value="Cyn d 15"/>
</dbReference>
<name>Q7XYF2_CYNDA</name>
<proteinExistence type="evidence at transcript level"/>
<feature type="signal peptide" evidence="3">
    <location>
        <begin position="1"/>
        <end position="19"/>
    </location>
</feature>
<sequence length="112" mass="12349">MATLTFPVLLATMVGHAWCVNIIFHVEESSPKFALSIKDSAKEITQVDVREHGADNMDPMTKSGDSWTIDKPLKGPLNIRLRAEGGGSRVQDDVIPENWKAGTDYPTKLHFG</sequence>
<dbReference type="AlphaFoldDB" id="Q7XYF2"/>
<reference evidence="5" key="1">
    <citation type="submission" date="2002-06" db="EMBL/GenBank/DDBJ databases">
        <title>Cloning of a low molecular weight allergen of Bermuda grass pollen.</title>
        <authorList>
            <person name="You Y.-J."/>
            <person name="Chang Z.-N."/>
        </authorList>
    </citation>
    <scope>NUCLEOTIDE SEQUENCE</scope>
</reference>
<dbReference type="SUPFAM" id="SSF49590">
    <property type="entry name" value="PHL pollen allergen"/>
    <property type="match status" value="1"/>
</dbReference>
<dbReference type="EMBL" id="AF517686">
    <property type="protein sequence ID" value="AAP80171.1"/>
    <property type="molecule type" value="mRNA"/>
</dbReference>
<dbReference type="InterPro" id="IPR036749">
    <property type="entry name" value="Expansin_CBD_sf"/>
</dbReference>
<dbReference type="InterPro" id="IPR007117">
    <property type="entry name" value="Expansin_CBD"/>
</dbReference>
<feature type="chain" id="PRO_5004293857" evidence="3">
    <location>
        <begin position="20"/>
        <end position="112"/>
    </location>
</feature>
<dbReference type="GO" id="GO:0005576">
    <property type="term" value="C:extracellular region"/>
    <property type="evidence" value="ECO:0007669"/>
    <property type="project" value="UniProtKB-SubCell"/>
</dbReference>
<comment type="subcellular location">
    <subcellularLocation>
        <location evidence="1">Secreted</location>
    </subcellularLocation>
</comment>
<protein>
    <submittedName>
        <fullName evidence="5">Pollen allergen Cyn d 15</fullName>
    </submittedName>
</protein>
<dbReference type="Gene3D" id="2.60.40.760">
    <property type="entry name" value="Expansin, cellulose-binding-like domain"/>
    <property type="match status" value="1"/>
</dbReference>
<evidence type="ECO:0000313" key="5">
    <source>
        <dbReference type="EMBL" id="AAP80171.1"/>
    </source>
</evidence>
<keyword evidence="3" id="KW-0732">Signal</keyword>
<dbReference type="PROSITE" id="PS50843">
    <property type="entry name" value="EXPANSIN_CBD"/>
    <property type="match status" value="1"/>
</dbReference>
<evidence type="ECO:0000256" key="2">
    <source>
        <dbReference type="ARBA" id="ARBA00022525"/>
    </source>
</evidence>
<accession>Q7XYF2</accession>
<feature type="domain" description="Expansin-like CBD" evidence="4">
    <location>
        <begin position="43"/>
        <end position="107"/>
    </location>
</feature>
<dbReference type="PANTHER" id="PTHR31692">
    <property type="entry name" value="EXPANSIN-B3"/>
    <property type="match status" value="1"/>
</dbReference>
<dbReference type="Pfam" id="PF01357">
    <property type="entry name" value="Expansin_C"/>
    <property type="match status" value="1"/>
</dbReference>
<dbReference type="PANTHER" id="PTHR31692:SF13">
    <property type="entry name" value="OS04G0328900 PROTEIN"/>
    <property type="match status" value="1"/>
</dbReference>
<evidence type="ECO:0000256" key="1">
    <source>
        <dbReference type="ARBA" id="ARBA00004613"/>
    </source>
</evidence>
<organism evidence="5">
    <name type="scientific">Cynodon dactylon</name>
    <name type="common">Bermuda grass</name>
    <name type="synonym">Panicum dactylon</name>
    <dbReference type="NCBI Taxonomy" id="28909"/>
    <lineage>
        <taxon>Eukaryota</taxon>
        <taxon>Viridiplantae</taxon>
        <taxon>Streptophyta</taxon>
        <taxon>Embryophyta</taxon>
        <taxon>Tracheophyta</taxon>
        <taxon>Spermatophyta</taxon>
        <taxon>Magnoliopsida</taxon>
        <taxon>Liliopsida</taxon>
        <taxon>Poales</taxon>
        <taxon>Poaceae</taxon>
        <taxon>PACMAD clade</taxon>
        <taxon>Chloridoideae</taxon>
        <taxon>Cynodonteae</taxon>
        <taxon>Eleusininae</taxon>
        <taxon>Cynodon</taxon>
    </lineage>
</organism>